<evidence type="ECO:0000313" key="4">
    <source>
        <dbReference type="Proteomes" id="UP000182652"/>
    </source>
</evidence>
<dbReference type="InterPro" id="IPR001110">
    <property type="entry name" value="UPF0012_CS"/>
</dbReference>
<dbReference type="InterPro" id="IPR003010">
    <property type="entry name" value="C-N_Hydrolase"/>
</dbReference>
<dbReference type="InterPro" id="IPR044083">
    <property type="entry name" value="RamA-like"/>
</dbReference>
<evidence type="ECO:0000256" key="1">
    <source>
        <dbReference type="ARBA" id="ARBA00010613"/>
    </source>
</evidence>
<dbReference type="EMBL" id="FNSN01000003">
    <property type="protein sequence ID" value="SEC47893.1"/>
    <property type="molecule type" value="Genomic_DNA"/>
</dbReference>
<dbReference type="PANTHER" id="PTHR23088">
    <property type="entry name" value="NITRILASE-RELATED"/>
    <property type="match status" value="1"/>
</dbReference>
<dbReference type="STRING" id="156980.SAMN04489745_2974"/>
<name>A0A1H4SUP1_9MICC</name>
<protein>
    <submittedName>
        <fullName evidence="3">Predicted amidohydrolase</fullName>
    </submittedName>
</protein>
<dbReference type="SUPFAM" id="SSF56317">
    <property type="entry name" value="Carbon-nitrogen hydrolase"/>
    <property type="match status" value="1"/>
</dbReference>
<organism evidence="3 4">
    <name type="scientific">Arthrobacter woluwensis</name>
    <dbReference type="NCBI Taxonomy" id="156980"/>
    <lineage>
        <taxon>Bacteria</taxon>
        <taxon>Bacillati</taxon>
        <taxon>Actinomycetota</taxon>
        <taxon>Actinomycetes</taxon>
        <taxon>Micrococcales</taxon>
        <taxon>Micrococcaceae</taxon>
        <taxon>Arthrobacter</taxon>
    </lineage>
</organism>
<dbReference type="PROSITE" id="PS50263">
    <property type="entry name" value="CN_HYDROLASE"/>
    <property type="match status" value="1"/>
</dbReference>
<dbReference type="Gene3D" id="3.60.110.10">
    <property type="entry name" value="Carbon-nitrogen hydrolase"/>
    <property type="match status" value="1"/>
</dbReference>
<evidence type="ECO:0000259" key="2">
    <source>
        <dbReference type="PROSITE" id="PS50263"/>
    </source>
</evidence>
<dbReference type="CDD" id="cd07576">
    <property type="entry name" value="R-amidase_like"/>
    <property type="match status" value="1"/>
</dbReference>
<dbReference type="PROSITE" id="PS01227">
    <property type="entry name" value="UPF0012"/>
    <property type="match status" value="1"/>
</dbReference>
<dbReference type="AlphaFoldDB" id="A0A1H4SUP1"/>
<dbReference type="GO" id="GO:0016787">
    <property type="term" value="F:hydrolase activity"/>
    <property type="evidence" value="ECO:0007669"/>
    <property type="project" value="UniProtKB-KW"/>
</dbReference>
<keyword evidence="4" id="KW-1185">Reference proteome</keyword>
<evidence type="ECO:0000313" key="3">
    <source>
        <dbReference type="EMBL" id="SEC47893.1"/>
    </source>
</evidence>
<dbReference type="RefSeq" id="WP_254780568.1">
    <property type="nucleotide sequence ID" value="NZ_FNSN01000003.1"/>
</dbReference>
<keyword evidence="3" id="KW-0378">Hydrolase</keyword>
<sequence>MSEEGKVTGMRLAIMQGESAVLDTAANLATIREAARQASDGGAQLLITPELFPVGYAPRPVRAGLDPALLPGLAHDLAEIARSAGIALLASLPEVEPAAPGSDPTADRWYISATLFGPDGARLSHYRKVHLFGAEEQEVFTPGDQPAAVVDFQGLRLGTVICYDVEFPETVRAAALRGVDVLMVPTALGSGYSQVPQRLIPTRAMENHLYLAYVNHTGVEAGFHLSGGSVVADPFGRTLAEADEDAAVLFVEVDPGQLATARADVPYLDERRPDLYRSWLS</sequence>
<accession>A0A1H4SUP1</accession>
<dbReference type="InterPro" id="IPR036526">
    <property type="entry name" value="C-N_Hydrolase_sf"/>
</dbReference>
<dbReference type="Pfam" id="PF00795">
    <property type="entry name" value="CN_hydrolase"/>
    <property type="match status" value="1"/>
</dbReference>
<reference evidence="3 4" key="1">
    <citation type="submission" date="2016-10" db="EMBL/GenBank/DDBJ databases">
        <authorList>
            <person name="de Groot N.N."/>
        </authorList>
    </citation>
    <scope>NUCLEOTIDE SEQUENCE [LARGE SCALE GENOMIC DNA]</scope>
    <source>
        <strain evidence="3 4">DSM 10495</strain>
    </source>
</reference>
<comment type="similarity">
    <text evidence="1">Belongs to the carbon-nitrogen hydrolase superfamily. NIT1/NIT2 family.</text>
</comment>
<dbReference type="Proteomes" id="UP000182652">
    <property type="component" value="Unassembled WGS sequence"/>
</dbReference>
<proteinExistence type="inferred from homology"/>
<dbReference type="PANTHER" id="PTHR23088:SF27">
    <property type="entry name" value="DEAMINATED GLUTATHIONE AMIDASE"/>
    <property type="match status" value="1"/>
</dbReference>
<feature type="domain" description="CN hydrolase" evidence="2">
    <location>
        <begin position="10"/>
        <end position="255"/>
    </location>
</feature>
<gene>
    <name evidence="3" type="ORF">SAMN04489745_2974</name>
</gene>